<name>F9RY29_9VIBR</name>
<dbReference type="AlphaFoldDB" id="F9RY29"/>
<sequence length="106" mass="12117">MDYVVTNDGEKLSFRSNARNFTIFFTRPSTNTVSVSYGFNFRGKPLSMVVVESTIKQISFHYDELSNSYFIQFGTGTTVSNFNWFHCQLIADFLGFTTHSNVLEAK</sequence>
<dbReference type="RefSeq" id="WP_006710774.1">
    <property type="nucleotide sequence ID" value="NZ_AFWF01000030.1"/>
</dbReference>
<protein>
    <submittedName>
        <fullName evidence="1">Uncharacterized protein</fullName>
    </submittedName>
</protein>
<accession>F9RY29</accession>
<evidence type="ECO:0000313" key="2">
    <source>
        <dbReference type="Proteomes" id="UP000004605"/>
    </source>
</evidence>
<keyword evidence="2" id="KW-1185">Reference proteome</keyword>
<comment type="caution">
    <text evidence="1">The sequence shown here is derived from an EMBL/GenBank/DDBJ whole genome shotgun (WGS) entry which is preliminary data.</text>
</comment>
<evidence type="ECO:0000313" key="1">
    <source>
        <dbReference type="EMBL" id="EGU47029.1"/>
    </source>
</evidence>
<dbReference type="EMBL" id="AFWF01000030">
    <property type="protein sequence ID" value="EGU47029.1"/>
    <property type="molecule type" value="Genomic_DNA"/>
</dbReference>
<dbReference type="Proteomes" id="UP000004605">
    <property type="component" value="Unassembled WGS sequence"/>
</dbReference>
<reference evidence="1 2" key="1">
    <citation type="journal article" date="2012" name="Int. J. Syst. Evol. Microbiol.">
        <title>Vibrio caribbeanicus sp. nov., isolated from the marine sponge Scleritoderma cyanea.</title>
        <authorList>
            <person name="Hoffmann M."/>
            <person name="Monday S.R."/>
            <person name="Allard M.W."/>
            <person name="Strain E.A."/>
            <person name="Whittaker P."/>
            <person name="Naum M."/>
            <person name="McCarthy P.J."/>
            <person name="Lopez J.V."/>
            <person name="Fischer M."/>
            <person name="Brown E.W."/>
        </authorList>
    </citation>
    <scope>NUCLEOTIDE SEQUENCE [LARGE SCALE GENOMIC DNA]</scope>
    <source>
        <strain evidence="1 2">ATCC 700023</strain>
    </source>
</reference>
<proteinExistence type="predicted"/>
<organism evidence="1 2">
    <name type="scientific">Vibrio ichthyoenteri ATCC 700023</name>
    <dbReference type="NCBI Taxonomy" id="870968"/>
    <lineage>
        <taxon>Bacteria</taxon>
        <taxon>Pseudomonadati</taxon>
        <taxon>Pseudomonadota</taxon>
        <taxon>Gammaproteobacteria</taxon>
        <taxon>Vibrionales</taxon>
        <taxon>Vibrionaceae</taxon>
        <taxon>Vibrio</taxon>
    </lineage>
</organism>
<gene>
    <name evidence="1" type="ORF">VII00023_02099</name>
</gene>
<dbReference type="OrthoDB" id="5906330at2"/>